<dbReference type="Proteomes" id="UP000494205">
    <property type="component" value="Unassembled WGS sequence"/>
</dbReference>
<protein>
    <submittedName>
        <fullName evidence="1">Uncharacterized protein</fullName>
    </submittedName>
</protein>
<reference evidence="1 4" key="2">
    <citation type="submission" date="2020-04" db="EMBL/GenBank/DDBJ databases">
        <authorList>
            <person name="De Canck E."/>
        </authorList>
    </citation>
    <scope>NUCLEOTIDE SEQUENCE [LARGE SCALE GENOMIC DNA]</scope>
    <source>
        <strain evidence="1 4">LMG 27174</strain>
    </source>
</reference>
<dbReference type="AlphaFoldDB" id="A0A2N7WQA6"/>
<keyword evidence="3" id="KW-1185">Reference proteome</keyword>
<evidence type="ECO:0000313" key="3">
    <source>
        <dbReference type="Proteomes" id="UP000235659"/>
    </source>
</evidence>
<accession>A0A2N7WQA6</accession>
<evidence type="ECO:0000313" key="1">
    <source>
        <dbReference type="EMBL" id="CAB3660021.1"/>
    </source>
</evidence>
<dbReference type="Proteomes" id="UP000235659">
    <property type="component" value="Unassembled WGS sequence"/>
</dbReference>
<evidence type="ECO:0000313" key="2">
    <source>
        <dbReference type="EMBL" id="PMS31617.1"/>
    </source>
</evidence>
<name>A0A2N7WQA6_9BURK</name>
<dbReference type="EMBL" id="PNXY01000006">
    <property type="protein sequence ID" value="PMS31617.1"/>
    <property type="molecule type" value="Genomic_DNA"/>
</dbReference>
<organism evidence="1 4">
    <name type="scientific">Paraburkholderia rhynchosiae</name>
    <dbReference type="NCBI Taxonomy" id="487049"/>
    <lineage>
        <taxon>Bacteria</taxon>
        <taxon>Pseudomonadati</taxon>
        <taxon>Pseudomonadota</taxon>
        <taxon>Betaproteobacteria</taxon>
        <taxon>Burkholderiales</taxon>
        <taxon>Burkholderiaceae</taxon>
        <taxon>Paraburkholderia</taxon>
    </lineage>
</organism>
<reference evidence="2 3" key="1">
    <citation type="submission" date="2018-01" db="EMBL/GenBank/DDBJ databases">
        <title>Whole genome analyses suggest that Burkholderia sensu lato contains two further novel genera in the rhizoxinica-symbiotica group Mycetohabitans gen. nov., and Trinickia gen. nov.: implications for the evolution of diazotrophy and nodulation in the Burkholderiaceae.</title>
        <authorList>
            <person name="Estrada-de los Santos P."/>
            <person name="Palmer M."/>
            <person name="Chavez-Ramirez B."/>
            <person name="Beukes C."/>
            <person name="Steenkamp E.T."/>
            <person name="Hirsch A.M."/>
            <person name="Manyaka P."/>
            <person name="Maluk M."/>
            <person name="Lafos M."/>
            <person name="Crook M."/>
            <person name="Gross E."/>
            <person name="Simon M.F."/>
            <person name="Bueno dos Reis Junior F."/>
            <person name="Poole P.S."/>
            <person name="Venter S.N."/>
            <person name="James E.K."/>
        </authorList>
    </citation>
    <scope>NUCLEOTIDE SEQUENCE [LARGE SCALE GENOMIC DNA]</scope>
    <source>
        <strain evidence="2 3">WSM 3937</strain>
    </source>
</reference>
<evidence type="ECO:0000313" key="4">
    <source>
        <dbReference type="Proteomes" id="UP000494205"/>
    </source>
</evidence>
<sequence>MHTLLNTRFTRAALKAARPARRHVVRALRHHATRTRALGEQWRDTKAVDGIRTWFNTFFSALRTRGGSRRFSLRTLLRKPTPLRLTAIQRAPVAVPAQSASRRPRRMSTNGSTGWFAFAFASR</sequence>
<proteinExistence type="predicted"/>
<dbReference type="EMBL" id="CADIJZ010000005">
    <property type="protein sequence ID" value="CAB3660021.1"/>
    <property type="molecule type" value="Genomic_DNA"/>
</dbReference>
<dbReference type="OrthoDB" id="9115113at2"/>
<dbReference type="RefSeq" id="WP_102632306.1">
    <property type="nucleotide sequence ID" value="NZ_CADIJZ010000005.1"/>
</dbReference>
<gene>
    <name evidence="2" type="ORF">C0Z16_11275</name>
    <name evidence="1" type="ORF">LMG27174_01587</name>
</gene>